<dbReference type="OrthoDB" id="5989205at2759"/>
<dbReference type="EMBL" id="LSMT01000167">
    <property type="protein sequence ID" value="PFX24758.1"/>
    <property type="molecule type" value="Genomic_DNA"/>
</dbReference>
<dbReference type="InterPro" id="IPR043128">
    <property type="entry name" value="Rev_trsase/Diguanyl_cyclase"/>
</dbReference>
<evidence type="ECO:0000259" key="1">
    <source>
        <dbReference type="Pfam" id="PF00078"/>
    </source>
</evidence>
<reference evidence="3" key="1">
    <citation type="journal article" date="2017" name="bioRxiv">
        <title>Comparative analysis of the genomes of Stylophora pistillata and Acropora digitifera provides evidence for extensive differences between species of corals.</title>
        <authorList>
            <person name="Voolstra C.R."/>
            <person name="Li Y."/>
            <person name="Liew Y.J."/>
            <person name="Baumgarten S."/>
            <person name="Zoccola D."/>
            <person name="Flot J.-F."/>
            <person name="Tambutte S."/>
            <person name="Allemand D."/>
            <person name="Aranda M."/>
        </authorList>
    </citation>
    <scope>NUCLEOTIDE SEQUENCE [LARGE SCALE GENOMIC DNA]</scope>
</reference>
<proteinExistence type="predicted"/>
<dbReference type="STRING" id="50429.A0A2B4S853"/>
<organism evidence="2 3">
    <name type="scientific">Stylophora pistillata</name>
    <name type="common">Smooth cauliflower coral</name>
    <dbReference type="NCBI Taxonomy" id="50429"/>
    <lineage>
        <taxon>Eukaryota</taxon>
        <taxon>Metazoa</taxon>
        <taxon>Cnidaria</taxon>
        <taxon>Anthozoa</taxon>
        <taxon>Hexacorallia</taxon>
        <taxon>Scleractinia</taxon>
        <taxon>Astrocoeniina</taxon>
        <taxon>Pocilloporidae</taxon>
        <taxon>Stylophora</taxon>
    </lineage>
</organism>
<dbReference type="AlphaFoldDB" id="A0A2B4S853"/>
<dbReference type="SUPFAM" id="SSF56672">
    <property type="entry name" value="DNA/RNA polymerases"/>
    <property type="match status" value="1"/>
</dbReference>
<dbReference type="Gene3D" id="3.10.10.10">
    <property type="entry name" value="HIV Type 1 Reverse Transcriptase, subunit A, domain 1"/>
    <property type="match status" value="1"/>
</dbReference>
<comment type="caution">
    <text evidence="2">The sequence shown here is derived from an EMBL/GenBank/DDBJ whole genome shotgun (WGS) entry which is preliminary data.</text>
</comment>
<dbReference type="Pfam" id="PF00078">
    <property type="entry name" value="RVT_1"/>
    <property type="match status" value="1"/>
</dbReference>
<dbReference type="PANTHER" id="PTHR37984">
    <property type="entry name" value="PROTEIN CBG26694"/>
    <property type="match status" value="1"/>
</dbReference>
<evidence type="ECO:0000313" key="3">
    <source>
        <dbReference type="Proteomes" id="UP000225706"/>
    </source>
</evidence>
<protein>
    <submittedName>
        <fullName evidence="2">Retrovirus-related Pol polyprotein from transposon 17.6</fullName>
    </submittedName>
</protein>
<dbReference type="InterPro" id="IPR050951">
    <property type="entry name" value="Retrovirus_Pol_polyprotein"/>
</dbReference>
<name>A0A2B4S853_STYPI</name>
<accession>A0A2B4S853</accession>
<keyword evidence="3" id="KW-1185">Reference proteome</keyword>
<dbReference type="Gene3D" id="3.30.70.270">
    <property type="match status" value="1"/>
</dbReference>
<feature type="domain" description="Reverse transcriptase" evidence="1">
    <location>
        <begin position="151"/>
        <end position="308"/>
    </location>
</feature>
<dbReference type="PANTHER" id="PTHR37984:SF11">
    <property type="entry name" value="INTEGRASE CATALYTIC DOMAIN-CONTAINING PROTEIN"/>
    <property type="match status" value="1"/>
</dbReference>
<evidence type="ECO:0000313" key="2">
    <source>
        <dbReference type="EMBL" id="PFX24758.1"/>
    </source>
</evidence>
<gene>
    <name evidence="2" type="primary">pol</name>
    <name evidence="2" type="ORF">AWC38_SpisGene10633</name>
</gene>
<sequence length="476" mass="53966">MASVESGQTSDEEYEYVYTVDHRENKKPPICQLQINGRNVNMMIDLDASVNLLDETTFQRINSHGSESLQSVHTKIYSYGPKVPLPTLGILTATMKSSNASTSAQLIVVKGENRNLSYHIAKKLETMSKKSLRDIIEKVEGPIPWISPIVVPKKSGEVRICVDMHKANQAIKREKHLMPTIDDLIADLNGATLFITIDLSSGYHQLEISPESRHVTSFSTHAGLRRYKLLLFGINAASEIFHETIRELHPGLQGCKNISDDIIVFGKDQKEHNKNLCGVLQRLKENNTRLNKDKCTFSETEIKFYGHIFSSDGGRPDPKKVKAVKEAQPPHNHSELKSFLGMTHAQFSVITGHKPLIDIFKNHKQTSPRMERWKLQLMPYDCQLIYQPGRDAENPADYMSRHLCPIAPEEQNLAEDYANYVCSNAVPRAMTLKEIKQETRNDAEMQAVIMAVETGRWNVPDVQKYKKLKEELSVFN</sequence>
<dbReference type="InterPro" id="IPR043502">
    <property type="entry name" value="DNA/RNA_pol_sf"/>
</dbReference>
<dbReference type="InterPro" id="IPR000477">
    <property type="entry name" value="RT_dom"/>
</dbReference>
<dbReference type="CDD" id="cd01647">
    <property type="entry name" value="RT_LTR"/>
    <property type="match status" value="1"/>
</dbReference>
<dbReference type="Proteomes" id="UP000225706">
    <property type="component" value="Unassembled WGS sequence"/>
</dbReference>